<feature type="domain" description="FHA" evidence="2">
    <location>
        <begin position="303"/>
        <end position="356"/>
    </location>
</feature>
<evidence type="ECO:0000313" key="4">
    <source>
        <dbReference type="Proteomes" id="UP000315750"/>
    </source>
</evidence>
<feature type="compositionally biased region" description="Polar residues" evidence="1">
    <location>
        <begin position="265"/>
        <end position="276"/>
    </location>
</feature>
<dbReference type="EMBL" id="CP036278">
    <property type="protein sequence ID" value="QDU58833.1"/>
    <property type="molecule type" value="Genomic_DNA"/>
</dbReference>
<protein>
    <recommendedName>
        <fullName evidence="2">FHA domain-containing protein</fullName>
    </recommendedName>
</protein>
<dbReference type="AlphaFoldDB" id="A0A518AVT6"/>
<dbReference type="OrthoDB" id="260494at2"/>
<feature type="region of interest" description="Disordered" evidence="1">
    <location>
        <begin position="255"/>
        <end position="282"/>
    </location>
</feature>
<dbReference type="SUPFAM" id="SSF49879">
    <property type="entry name" value="SMAD/FHA domain"/>
    <property type="match status" value="1"/>
</dbReference>
<evidence type="ECO:0000313" key="3">
    <source>
        <dbReference type="EMBL" id="QDU58833.1"/>
    </source>
</evidence>
<keyword evidence="4" id="KW-1185">Reference proteome</keyword>
<dbReference type="InterPro" id="IPR008984">
    <property type="entry name" value="SMAD_FHA_dom_sf"/>
</dbReference>
<proteinExistence type="predicted"/>
<dbReference type="Proteomes" id="UP000315750">
    <property type="component" value="Chromosome"/>
</dbReference>
<gene>
    <name evidence="3" type="ORF">Pan181_50730</name>
</gene>
<dbReference type="KEGG" id="amuc:Pan181_50730"/>
<accession>A0A518AVT6</accession>
<evidence type="ECO:0000256" key="1">
    <source>
        <dbReference type="SAM" id="MobiDB-lite"/>
    </source>
</evidence>
<dbReference type="Pfam" id="PF00498">
    <property type="entry name" value="FHA"/>
    <property type="match status" value="1"/>
</dbReference>
<dbReference type="Gene3D" id="2.60.200.20">
    <property type="match status" value="1"/>
</dbReference>
<dbReference type="InterPro" id="IPR000253">
    <property type="entry name" value="FHA_dom"/>
</dbReference>
<dbReference type="CDD" id="cd00060">
    <property type="entry name" value="FHA"/>
    <property type="match status" value="1"/>
</dbReference>
<dbReference type="RefSeq" id="WP_145251327.1">
    <property type="nucleotide sequence ID" value="NZ_CP036278.1"/>
</dbReference>
<reference evidence="3 4" key="1">
    <citation type="submission" date="2019-02" db="EMBL/GenBank/DDBJ databases">
        <title>Deep-cultivation of Planctomycetes and their phenomic and genomic characterization uncovers novel biology.</title>
        <authorList>
            <person name="Wiegand S."/>
            <person name="Jogler M."/>
            <person name="Boedeker C."/>
            <person name="Pinto D."/>
            <person name="Vollmers J."/>
            <person name="Rivas-Marin E."/>
            <person name="Kohn T."/>
            <person name="Peeters S.H."/>
            <person name="Heuer A."/>
            <person name="Rast P."/>
            <person name="Oberbeckmann S."/>
            <person name="Bunk B."/>
            <person name="Jeske O."/>
            <person name="Meyerdierks A."/>
            <person name="Storesund J.E."/>
            <person name="Kallscheuer N."/>
            <person name="Luecker S."/>
            <person name="Lage O.M."/>
            <person name="Pohl T."/>
            <person name="Merkel B.J."/>
            <person name="Hornburger P."/>
            <person name="Mueller R.-W."/>
            <person name="Bruemmer F."/>
            <person name="Labrenz M."/>
            <person name="Spormann A.M."/>
            <person name="Op den Camp H."/>
            <person name="Overmann J."/>
            <person name="Amann R."/>
            <person name="Jetten M.S.M."/>
            <person name="Mascher T."/>
            <person name="Medema M.H."/>
            <person name="Devos D.P."/>
            <person name="Kaster A.-K."/>
            <person name="Ovreas L."/>
            <person name="Rohde M."/>
            <person name="Galperin M.Y."/>
            <person name="Jogler C."/>
        </authorList>
    </citation>
    <scope>NUCLEOTIDE SEQUENCE [LARGE SCALE GENOMIC DNA]</scope>
    <source>
        <strain evidence="3 4">Pan181</strain>
    </source>
</reference>
<sequence length="474" mass="51950">MLPTWRKQLGEARRALREGQLDRACAIVGQDDLKDFRQARELSAELAERVAERARGRMQAGYTSAGWRDVELAERMAGNDCPVADLRQSYRQHLLDRAQQFLADGRTAAAEQELAKLARRGLNSSETAEMLEIVQHLLQAEQMLSVGKSAEAAQSLRGPTVQLNRLGVTMDTQLVARRVEQVEHDCQEHHDLASQLHAASANQEWQQVLELADRMLSLAPRDRVAQAARKKAWRAVGLDATRLFHGAGRPVASLSLKDTADLKRPSSSSHTSNDTMPGSEPPNRFMMWVDAVGGFLVCLDEEVVLGQPTPNSNIAIPLCADLSRRHAVIRREGGNYTIDPLSDVVVDGRPLTGPMVLANHHTIELGGTVRLEFTKPHALSATARLTPISGHRTEPRADAVLLMADSCVMGPRSHSHVICRRWPGDIMLFRQAGRLCCRSNLPLTVDGVAADGVTPVEAGARLEGESFALSLEEA</sequence>
<evidence type="ECO:0000259" key="2">
    <source>
        <dbReference type="PROSITE" id="PS50006"/>
    </source>
</evidence>
<name>A0A518AVT6_9BACT</name>
<dbReference type="PROSITE" id="PS50006">
    <property type="entry name" value="FHA_DOMAIN"/>
    <property type="match status" value="1"/>
</dbReference>
<organism evidence="3 4">
    <name type="scientific">Aeoliella mucimassa</name>
    <dbReference type="NCBI Taxonomy" id="2527972"/>
    <lineage>
        <taxon>Bacteria</taxon>
        <taxon>Pseudomonadati</taxon>
        <taxon>Planctomycetota</taxon>
        <taxon>Planctomycetia</taxon>
        <taxon>Pirellulales</taxon>
        <taxon>Lacipirellulaceae</taxon>
        <taxon>Aeoliella</taxon>
    </lineage>
</organism>